<evidence type="ECO:0000313" key="3">
    <source>
        <dbReference type="Proteomes" id="UP000028073"/>
    </source>
</evidence>
<accession>A0A081N9J9</accession>
<dbReference type="RefSeq" id="WP_034841509.1">
    <property type="nucleotide sequence ID" value="NZ_JOKH01000007.1"/>
</dbReference>
<dbReference type="AlphaFoldDB" id="A0A081N9J9"/>
<dbReference type="Proteomes" id="UP000028073">
    <property type="component" value="Unassembled WGS sequence"/>
</dbReference>
<protein>
    <submittedName>
        <fullName evidence="2">Uncharacterized protein</fullName>
    </submittedName>
</protein>
<name>A0A081N9J9_9GAMM</name>
<evidence type="ECO:0000256" key="1">
    <source>
        <dbReference type="SAM" id="Phobius"/>
    </source>
</evidence>
<organism evidence="2 3">
    <name type="scientific">Endozoicomonas numazuensis</name>
    <dbReference type="NCBI Taxonomy" id="1137799"/>
    <lineage>
        <taxon>Bacteria</taxon>
        <taxon>Pseudomonadati</taxon>
        <taxon>Pseudomonadota</taxon>
        <taxon>Gammaproteobacteria</taxon>
        <taxon>Oceanospirillales</taxon>
        <taxon>Endozoicomonadaceae</taxon>
        <taxon>Endozoicomonas</taxon>
    </lineage>
</organism>
<comment type="caution">
    <text evidence="2">The sequence shown here is derived from an EMBL/GenBank/DDBJ whole genome shotgun (WGS) entry which is preliminary data.</text>
</comment>
<feature type="transmembrane region" description="Helical" evidence="1">
    <location>
        <begin position="46"/>
        <end position="72"/>
    </location>
</feature>
<keyword evidence="1" id="KW-1133">Transmembrane helix</keyword>
<sequence>ETNTSLYSLTPTLSLEGRPIPTDELFPSTTPSVEVEGENKRDYGTIAGAVTTGVVVTGAIVSAVVIGMICWASHRAKLKSASYEMQNKQ</sequence>
<gene>
    <name evidence="2" type="ORF">GZ78_25050</name>
</gene>
<keyword evidence="1" id="KW-0472">Membrane</keyword>
<keyword evidence="1" id="KW-0812">Transmembrane</keyword>
<dbReference type="EMBL" id="JOKH01000007">
    <property type="protein sequence ID" value="KEQ15122.1"/>
    <property type="molecule type" value="Genomic_DNA"/>
</dbReference>
<feature type="non-terminal residue" evidence="2">
    <location>
        <position position="1"/>
    </location>
</feature>
<evidence type="ECO:0000313" key="2">
    <source>
        <dbReference type="EMBL" id="KEQ15122.1"/>
    </source>
</evidence>
<keyword evidence="3" id="KW-1185">Reference proteome</keyword>
<proteinExistence type="predicted"/>
<reference evidence="2 3" key="1">
    <citation type="submission" date="2014-06" db="EMBL/GenBank/DDBJ databases">
        <title>Whole Genome Sequences of Three Symbiotic Endozoicomonas Bacteria.</title>
        <authorList>
            <person name="Neave M.J."/>
            <person name="Apprill A."/>
            <person name="Voolstra C.R."/>
        </authorList>
    </citation>
    <scope>NUCLEOTIDE SEQUENCE [LARGE SCALE GENOMIC DNA]</scope>
    <source>
        <strain evidence="2 3">DSM 25634</strain>
    </source>
</reference>